<dbReference type="GO" id="GO:0006623">
    <property type="term" value="P:protein targeting to vacuole"/>
    <property type="evidence" value="ECO:0007669"/>
    <property type="project" value="TreeGrafter"/>
</dbReference>
<proteinExistence type="predicted"/>
<sequence>MNVVHGVSDSAAKITGSLSDGLWNASMDSKFQESRDAMRAERFSSSKDHFVAGVKGLVMGLVGGLTSIVTQPIEGAHNAGLSGFITGIGKGL</sequence>
<dbReference type="PANTHER" id="PTHR16166:SF141">
    <property type="entry name" value="INTERMEMBRANE LIPID TRANSFER PROTEIN VPS13D"/>
    <property type="match status" value="1"/>
</dbReference>
<comment type="caution">
    <text evidence="1">The sequence shown here is derived from an EMBL/GenBank/DDBJ whole genome shotgun (WGS) entry which is preliminary data.</text>
</comment>
<dbReference type="GO" id="GO:0045053">
    <property type="term" value="P:protein retention in Golgi apparatus"/>
    <property type="evidence" value="ECO:0007669"/>
    <property type="project" value="TreeGrafter"/>
</dbReference>
<name>A0A9W9ZJ15_9CNID</name>
<keyword evidence="2" id="KW-1185">Reference proteome</keyword>
<evidence type="ECO:0000313" key="2">
    <source>
        <dbReference type="Proteomes" id="UP001163046"/>
    </source>
</evidence>
<dbReference type="OrthoDB" id="272810at2759"/>
<dbReference type="PANTHER" id="PTHR16166">
    <property type="entry name" value="VACUOLAR PROTEIN SORTING-ASSOCIATED PROTEIN VPS13"/>
    <property type="match status" value="1"/>
</dbReference>
<dbReference type="Proteomes" id="UP001163046">
    <property type="component" value="Unassembled WGS sequence"/>
</dbReference>
<organism evidence="1 2">
    <name type="scientific">Desmophyllum pertusum</name>
    <dbReference type="NCBI Taxonomy" id="174260"/>
    <lineage>
        <taxon>Eukaryota</taxon>
        <taxon>Metazoa</taxon>
        <taxon>Cnidaria</taxon>
        <taxon>Anthozoa</taxon>
        <taxon>Hexacorallia</taxon>
        <taxon>Scleractinia</taxon>
        <taxon>Caryophylliina</taxon>
        <taxon>Caryophylliidae</taxon>
        <taxon>Desmophyllum</taxon>
    </lineage>
</organism>
<evidence type="ECO:0000313" key="1">
    <source>
        <dbReference type="EMBL" id="KAJ7382653.1"/>
    </source>
</evidence>
<gene>
    <name evidence="1" type="ORF">OS493_033709</name>
</gene>
<dbReference type="EMBL" id="MU825918">
    <property type="protein sequence ID" value="KAJ7382653.1"/>
    <property type="molecule type" value="Genomic_DNA"/>
</dbReference>
<dbReference type="AlphaFoldDB" id="A0A9W9ZJ15"/>
<reference evidence="1" key="1">
    <citation type="submission" date="2023-01" db="EMBL/GenBank/DDBJ databases">
        <title>Genome assembly of the deep-sea coral Lophelia pertusa.</title>
        <authorList>
            <person name="Herrera S."/>
            <person name="Cordes E."/>
        </authorList>
    </citation>
    <scope>NUCLEOTIDE SEQUENCE</scope>
    <source>
        <strain evidence="1">USNM1676648</strain>
        <tissue evidence="1">Polyp</tissue>
    </source>
</reference>
<protein>
    <submittedName>
        <fullName evidence="1">Uncharacterized protein</fullName>
    </submittedName>
</protein>
<dbReference type="InterPro" id="IPR026847">
    <property type="entry name" value="VPS13"/>
</dbReference>
<dbReference type="GO" id="GO:0007005">
    <property type="term" value="P:mitochondrion organization"/>
    <property type="evidence" value="ECO:0007669"/>
    <property type="project" value="TreeGrafter"/>
</dbReference>
<accession>A0A9W9ZJ15</accession>